<dbReference type="Proteomes" id="UP000013776">
    <property type="component" value="Unassembled WGS sequence"/>
</dbReference>
<dbReference type="OrthoDB" id="2310150at2759"/>
<name>R4XCP2_TAPDE</name>
<dbReference type="CDD" id="cd19075">
    <property type="entry name" value="AKR_AKR7A1-5"/>
    <property type="match status" value="1"/>
</dbReference>
<reference evidence="3 4" key="1">
    <citation type="journal article" date="2013" name="MBio">
        <title>Genome sequencing of the plant pathogen Taphrina deformans, the causal agent of peach leaf curl.</title>
        <authorList>
            <person name="Cisse O.H."/>
            <person name="Almeida J.M.G.C.F."/>
            <person name="Fonseca A."/>
            <person name="Kumar A.A."/>
            <person name="Salojaervi J."/>
            <person name="Overmyer K."/>
            <person name="Hauser P.M."/>
            <person name="Pagni M."/>
        </authorList>
    </citation>
    <scope>NUCLEOTIDE SEQUENCE [LARGE SCALE GENOMIC DNA]</scope>
    <source>
        <strain evidence="4">PYCC 5710 / ATCC 11124 / CBS 356.35 / IMI 108563 / JCM 9778 / NBRC 8474</strain>
    </source>
</reference>
<dbReference type="eggNOG" id="ENOG502QU2T">
    <property type="taxonomic scope" value="Eukaryota"/>
</dbReference>
<feature type="domain" description="NADP-dependent oxidoreductase" evidence="2">
    <location>
        <begin position="6"/>
        <end position="314"/>
    </location>
</feature>
<sequence>MAPQNRIVFGTMTCGPEGTSGARITSIKGTKEILDTFKSFGYDELDTARMYCEGNTEKYLAQVGYKESGFKLATKVYPVSNEHEPEVLKAKLEESLDALGQTSTDIFYLHAPAWETPLEPTLKAVDELYRAGKFRTFAISNYCAWQIAEISILCRERGWVRPTLAQYMYNAITRSIEAEVIPACRKYGLDLVVYNPLAGGFFAGTYRKDETPAEGRFSHGKQGENYRKRYFRDSYFEALQQLRPVAEKSGISLLQMALRWLVHHSDLNLASRGRGGNDGIIIGASSVAHLESNLRDFEEGPLPDNVVAALDDAWRTVKADTPNYWHGDVKVTYQV</sequence>
<accession>R4XCP2</accession>
<evidence type="ECO:0000256" key="1">
    <source>
        <dbReference type="ARBA" id="ARBA00023002"/>
    </source>
</evidence>
<evidence type="ECO:0000313" key="3">
    <source>
        <dbReference type="EMBL" id="CCG82151.1"/>
    </source>
</evidence>
<evidence type="ECO:0000313" key="4">
    <source>
        <dbReference type="Proteomes" id="UP000013776"/>
    </source>
</evidence>
<dbReference type="Gene3D" id="3.20.20.100">
    <property type="entry name" value="NADP-dependent oxidoreductase domain"/>
    <property type="match status" value="1"/>
</dbReference>
<dbReference type="PANTHER" id="PTHR43364:SF4">
    <property type="entry name" value="NAD(P)-LINKED OXIDOREDUCTASE SUPERFAMILY PROTEIN"/>
    <property type="match status" value="1"/>
</dbReference>
<dbReference type="EMBL" id="CAHR02000071">
    <property type="protein sequence ID" value="CCG82151.1"/>
    <property type="molecule type" value="Genomic_DNA"/>
</dbReference>
<dbReference type="SUPFAM" id="SSF51430">
    <property type="entry name" value="NAD(P)-linked oxidoreductase"/>
    <property type="match status" value="1"/>
</dbReference>
<protein>
    <submittedName>
        <fullName evidence="3">Aflatoxin B1-aldehyde reductase</fullName>
    </submittedName>
</protein>
<evidence type="ECO:0000259" key="2">
    <source>
        <dbReference type="Pfam" id="PF00248"/>
    </source>
</evidence>
<dbReference type="Pfam" id="PF00248">
    <property type="entry name" value="Aldo_ket_red"/>
    <property type="match status" value="1"/>
</dbReference>
<dbReference type="GO" id="GO:0016491">
    <property type="term" value="F:oxidoreductase activity"/>
    <property type="evidence" value="ECO:0007669"/>
    <property type="project" value="UniProtKB-KW"/>
</dbReference>
<dbReference type="STRING" id="1097556.R4XCP2"/>
<dbReference type="PANTHER" id="PTHR43364">
    <property type="entry name" value="NADH-SPECIFIC METHYLGLYOXAL REDUCTASE-RELATED"/>
    <property type="match status" value="1"/>
</dbReference>
<gene>
    <name evidence="3" type="ORF">TAPDE_002096</name>
</gene>
<organism evidence="3 4">
    <name type="scientific">Taphrina deformans (strain PYCC 5710 / ATCC 11124 / CBS 356.35 / IMI 108563 / JCM 9778 / NBRC 8474)</name>
    <name type="common">Peach leaf curl fungus</name>
    <name type="synonym">Lalaria deformans</name>
    <dbReference type="NCBI Taxonomy" id="1097556"/>
    <lineage>
        <taxon>Eukaryota</taxon>
        <taxon>Fungi</taxon>
        <taxon>Dikarya</taxon>
        <taxon>Ascomycota</taxon>
        <taxon>Taphrinomycotina</taxon>
        <taxon>Taphrinomycetes</taxon>
        <taxon>Taphrinales</taxon>
        <taxon>Taphrinaceae</taxon>
        <taxon>Taphrina</taxon>
    </lineage>
</organism>
<comment type="caution">
    <text evidence="3">The sequence shown here is derived from an EMBL/GenBank/DDBJ whole genome shotgun (WGS) entry which is preliminary data.</text>
</comment>
<dbReference type="InterPro" id="IPR023210">
    <property type="entry name" value="NADP_OxRdtase_dom"/>
</dbReference>
<keyword evidence="1" id="KW-0560">Oxidoreductase</keyword>
<dbReference type="VEuPathDB" id="FungiDB:TAPDE_002096"/>
<dbReference type="InterPro" id="IPR036812">
    <property type="entry name" value="NAD(P)_OxRdtase_dom_sf"/>
</dbReference>
<dbReference type="InterPro" id="IPR050523">
    <property type="entry name" value="AKR_Detox_Biosynth"/>
</dbReference>
<proteinExistence type="predicted"/>
<dbReference type="AlphaFoldDB" id="R4XCP2"/>
<keyword evidence="4" id="KW-1185">Reference proteome</keyword>